<dbReference type="InterPro" id="IPR001304">
    <property type="entry name" value="C-type_lectin-like"/>
</dbReference>
<evidence type="ECO:0000313" key="3">
    <source>
        <dbReference type="EMBL" id="CAL1544834.1"/>
    </source>
</evidence>
<sequence>MYNKITKLCTPGSGVSTSQLPPSAKEGDLFVTDSCDSYPEFSTLSYNMTTSFAVHFPAPVNYAQAAVTCQCLDSHLYVAKTREKSALFSNLSVTCTWLGLDDRDAEGQFVWSDDHQPIDPLTLQMLFYPNSPDDHMGRQDCVMGCGQALDDHFCESEFSFICEKSNSLCREG</sequence>
<evidence type="ECO:0000259" key="2">
    <source>
        <dbReference type="PROSITE" id="PS50041"/>
    </source>
</evidence>
<dbReference type="PROSITE" id="PS00615">
    <property type="entry name" value="C_TYPE_LECTIN_1"/>
    <property type="match status" value="1"/>
</dbReference>
<dbReference type="Pfam" id="PF00059">
    <property type="entry name" value="Lectin_C"/>
    <property type="match status" value="1"/>
</dbReference>
<dbReference type="InterPro" id="IPR016186">
    <property type="entry name" value="C-type_lectin-like/link_sf"/>
</dbReference>
<protein>
    <recommendedName>
        <fullName evidence="2">C-type lectin domain-containing protein</fullName>
    </recommendedName>
</protein>
<dbReference type="Gene3D" id="3.10.100.10">
    <property type="entry name" value="Mannose-Binding Protein A, subunit A"/>
    <property type="match status" value="1"/>
</dbReference>
<dbReference type="PANTHER" id="PTHR22801:SF63">
    <property type="entry name" value="C-TYPE LECTIN DOMAIN-CONTAINING PROTEIN"/>
    <property type="match status" value="1"/>
</dbReference>
<dbReference type="PROSITE" id="PS50041">
    <property type="entry name" value="C_TYPE_LECTIN_2"/>
    <property type="match status" value="1"/>
</dbReference>
<dbReference type="CDD" id="cd00037">
    <property type="entry name" value="CLECT"/>
    <property type="match status" value="1"/>
</dbReference>
<dbReference type="AlphaFoldDB" id="A0AAV2IDP9"/>
<proteinExistence type="predicted"/>
<evidence type="ECO:0000256" key="1">
    <source>
        <dbReference type="ARBA" id="ARBA00023157"/>
    </source>
</evidence>
<dbReference type="PANTHER" id="PTHR22801">
    <property type="entry name" value="LITHOSTATHINE"/>
    <property type="match status" value="1"/>
</dbReference>
<keyword evidence="1" id="KW-1015">Disulfide bond</keyword>
<dbReference type="InterPro" id="IPR016187">
    <property type="entry name" value="CTDL_fold"/>
</dbReference>
<comment type="caution">
    <text evidence="3">The sequence shown here is derived from an EMBL/GenBank/DDBJ whole genome shotgun (WGS) entry which is preliminary data.</text>
</comment>
<dbReference type="InterPro" id="IPR050801">
    <property type="entry name" value="Ca-Dep_Lectins_ImmuneDev"/>
</dbReference>
<dbReference type="InterPro" id="IPR018378">
    <property type="entry name" value="C-type_lectin_CS"/>
</dbReference>
<dbReference type="SMART" id="SM00034">
    <property type="entry name" value="CLECT"/>
    <property type="match status" value="1"/>
</dbReference>
<feature type="domain" description="C-type lectin" evidence="2">
    <location>
        <begin position="41"/>
        <end position="163"/>
    </location>
</feature>
<gene>
    <name evidence="3" type="ORF">GSLYS_00018317001</name>
</gene>
<accession>A0AAV2IDP9</accession>
<evidence type="ECO:0000313" key="4">
    <source>
        <dbReference type="Proteomes" id="UP001497497"/>
    </source>
</evidence>
<dbReference type="SUPFAM" id="SSF56436">
    <property type="entry name" value="C-type lectin-like"/>
    <property type="match status" value="1"/>
</dbReference>
<dbReference type="Proteomes" id="UP001497497">
    <property type="component" value="Unassembled WGS sequence"/>
</dbReference>
<dbReference type="EMBL" id="CAXITT010000651">
    <property type="protein sequence ID" value="CAL1544834.1"/>
    <property type="molecule type" value="Genomic_DNA"/>
</dbReference>
<organism evidence="3 4">
    <name type="scientific">Lymnaea stagnalis</name>
    <name type="common">Great pond snail</name>
    <name type="synonym">Helix stagnalis</name>
    <dbReference type="NCBI Taxonomy" id="6523"/>
    <lineage>
        <taxon>Eukaryota</taxon>
        <taxon>Metazoa</taxon>
        <taxon>Spiralia</taxon>
        <taxon>Lophotrochozoa</taxon>
        <taxon>Mollusca</taxon>
        <taxon>Gastropoda</taxon>
        <taxon>Heterobranchia</taxon>
        <taxon>Euthyneura</taxon>
        <taxon>Panpulmonata</taxon>
        <taxon>Hygrophila</taxon>
        <taxon>Lymnaeoidea</taxon>
        <taxon>Lymnaeidae</taxon>
        <taxon>Lymnaea</taxon>
    </lineage>
</organism>
<reference evidence="3 4" key="1">
    <citation type="submission" date="2024-04" db="EMBL/GenBank/DDBJ databases">
        <authorList>
            <consortium name="Genoscope - CEA"/>
            <person name="William W."/>
        </authorList>
    </citation>
    <scope>NUCLEOTIDE SEQUENCE [LARGE SCALE GENOMIC DNA]</scope>
</reference>
<keyword evidence="4" id="KW-1185">Reference proteome</keyword>
<name>A0AAV2IDP9_LYMST</name>